<organism evidence="2 3">
    <name type="scientific">Hypsibius exemplaris</name>
    <name type="common">Freshwater tardigrade</name>
    <dbReference type="NCBI Taxonomy" id="2072580"/>
    <lineage>
        <taxon>Eukaryota</taxon>
        <taxon>Metazoa</taxon>
        <taxon>Ecdysozoa</taxon>
        <taxon>Tardigrada</taxon>
        <taxon>Eutardigrada</taxon>
        <taxon>Parachela</taxon>
        <taxon>Hypsibioidea</taxon>
        <taxon>Hypsibiidae</taxon>
        <taxon>Hypsibius</taxon>
    </lineage>
</organism>
<keyword evidence="3" id="KW-1185">Reference proteome</keyword>
<dbReference type="Gene3D" id="3.40.50.1110">
    <property type="entry name" value="SGNH hydrolase"/>
    <property type="match status" value="1"/>
</dbReference>
<protein>
    <recommendedName>
        <fullName evidence="4">CAS1 domain-containing protein 1</fullName>
    </recommendedName>
</protein>
<dbReference type="AlphaFoldDB" id="A0A9X6NE65"/>
<evidence type="ECO:0000256" key="1">
    <source>
        <dbReference type="SAM" id="Phobius"/>
    </source>
</evidence>
<sequence>MVELDSKKRFFSTNQLAIIIILLTVTTVILVVLYMERTRLSTSEFTDGCSRLFGPGGSLIWDTDEVVAIWKPKSCALQYRSTSEAVSCLKNVTKVPGKPPYVHFIGDSRLQQLRDGLLFALTGYDYDGFANRKAIKDPTHSVKTLKMLGADIRFSWQAYLDSGAGPLTKLLKEISRSGRRPDVLVIGAGIWSVKDCQLKKRTQEECAIAYQKQFKTILPHLEEIAKDTDVIWMPQCAVNEKLLRGGDVGMGFTNRNMEIFNEMIKEALPKESSVTYWQSAWESSLQMNDGIDGIHLGHQTTHHLAQMLMNWMCGSTKGNSPTSIHRWNAIDDGAYCCG</sequence>
<keyword evidence="1" id="KW-0812">Transmembrane</keyword>
<reference evidence="3" key="1">
    <citation type="submission" date="2017-01" db="EMBL/GenBank/DDBJ databases">
        <title>Comparative genomics of anhydrobiosis in the tardigrade Hypsibius dujardini.</title>
        <authorList>
            <person name="Yoshida Y."/>
            <person name="Koutsovoulos G."/>
            <person name="Laetsch D."/>
            <person name="Stevens L."/>
            <person name="Kumar S."/>
            <person name="Horikawa D."/>
            <person name="Ishino K."/>
            <person name="Komine S."/>
            <person name="Tomita M."/>
            <person name="Blaxter M."/>
            <person name="Arakawa K."/>
        </authorList>
    </citation>
    <scope>NUCLEOTIDE SEQUENCE [LARGE SCALE GENOMIC DNA]</scope>
    <source>
        <strain evidence="3">Z151</strain>
    </source>
</reference>
<keyword evidence="1" id="KW-1133">Transmembrane helix</keyword>
<evidence type="ECO:0000313" key="2">
    <source>
        <dbReference type="EMBL" id="OWA52527.1"/>
    </source>
</evidence>
<comment type="caution">
    <text evidence="2">The sequence shown here is derived from an EMBL/GenBank/DDBJ whole genome shotgun (WGS) entry which is preliminary data.</text>
</comment>
<feature type="transmembrane region" description="Helical" evidence="1">
    <location>
        <begin position="16"/>
        <end position="35"/>
    </location>
</feature>
<evidence type="ECO:0008006" key="4">
    <source>
        <dbReference type="Google" id="ProtNLM"/>
    </source>
</evidence>
<dbReference type="Proteomes" id="UP000192578">
    <property type="component" value="Unassembled WGS sequence"/>
</dbReference>
<name>A0A9X6NE65_HYPEX</name>
<keyword evidence="1" id="KW-0472">Membrane</keyword>
<evidence type="ECO:0000313" key="3">
    <source>
        <dbReference type="Proteomes" id="UP000192578"/>
    </source>
</evidence>
<dbReference type="SUPFAM" id="SSF52266">
    <property type="entry name" value="SGNH hydrolase"/>
    <property type="match status" value="1"/>
</dbReference>
<dbReference type="InterPro" id="IPR036514">
    <property type="entry name" value="SGNH_hydro_sf"/>
</dbReference>
<gene>
    <name evidence="2" type="ORF">BV898_16979</name>
</gene>
<proteinExistence type="predicted"/>
<dbReference type="EMBL" id="MTYJ01000273">
    <property type="protein sequence ID" value="OWA52527.1"/>
    <property type="molecule type" value="Genomic_DNA"/>
</dbReference>
<dbReference type="OrthoDB" id="1932925at2759"/>
<accession>A0A9X6NE65</accession>